<organism evidence="1 2">
    <name type="scientific">Mycolicibacterium conceptionense</name>
    <dbReference type="NCBI Taxonomy" id="451644"/>
    <lineage>
        <taxon>Bacteria</taxon>
        <taxon>Bacillati</taxon>
        <taxon>Actinomycetota</taxon>
        <taxon>Actinomycetes</taxon>
        <taxon>Mycobacteriales</taxon>
        <taxon>Mycobacteriaceae</taxon>
        <taxon>Mycolicibacterium</taxon>
    </lineage>
</organism>
<reference evidence="1 2" key="1">
    <citation type="submission" date="2015-03" db="EMBL/GenBank/DDBJ databases">
        <authorList>
            <person name="Murphy D."/>
        </authorList>
    </citation>
    <scope>NUCLEOTIDE SEQUENCE [LARGE SCALE GENOMIC DNA]</scope>
    <source>
        <strain evidence="1 2">D16</strain>
    </source>
</reference>
<dbReference type="Pfam" id="PF10724">
    <property type="entry name" value="DUF2516"/>
    <property type="match status" value="1"/>
</dbReference>
<proteinExistence type="predicted"/>
<sequence length="41" mass="4250">MSAVLTLLVGGVFIPVIAACAAGVYLVDVRPKLLEIQGKSH</sequence>
<evidence type="ECO:0000313" key="2">
    <source>
        <dbReference type="Proteomes" id="UP000182227"/>
    </source>
</evidence>
<dbReference type="Proteomes" id="UP000182227">
    <property type="component" value="Unassembled WGS sequence"/>
</dbReference>
<dbReference type="InterPro" id="IPR019662">
    <property type="entry name" value="DUF2516"/>
</dbReference>
<dbReference type="EMBL" id="CTEF01000001">
    <property type="protein sequence ID" value="CQD09254.1"/>
    <property type="molecule type" value="Genomic_DNA"/>
</dbReference>
<dbReference type="AlphaFoldDB" id="A0A0U1D6V5"/>
<protein>
    <submittedName>
        <fullName evidence="1">Transmembrane protein</fullName>
    </submittedName>
</protein>
<gene>
    <name evidence="1" type="ORF">BN970_01801</name>
</gene>
<accession>A0A0U1D6V5</accession>
<keyword evidence="1" id="KW-0812">Transmembrane</keyword>
<evidence type="ECO:0000313" key="1">
    <source>
        <dbReference type="EMBL" id="CQD09254.1"/>
    </source>
</evidence>
<keyword evidence="1" id="KW-0472">Membrane</keyword>
<name>A0A0U1D6V5_9MYCO</name>